<accession>A0ACD3SM66</accession>
<dbReference type="Proteomes" id="UP000004277">
    <property type="component" value="Unassembled WGS sequence"/>
</dbReference>
<comment type="caution">
    <text evidence="1">The sequence shown here is derived from an EMBL/GenBank/DDBJ whole genome shotgun (WGS) entry which is preliminary data.</text>
</comment>
<evidence type="ECO:0000313" key="1">
    <source>
        <dbReference type="EMBL" id="TMS57259.1"/>
    </source>
</evidence>
<sequence length="1218" mass="133337">MLKTPPPLFAAVASPIKCSTAVAPLTDSRDMALMLCAERLYRFLAATFAGPKDQASIKHYLYACFGIPMLHGDLEMAYQVSPEFAAELDRFEAFRIRSAVPAEIWLQARTHWPQPCIVPHEIQLAMAGVLFAAHAGTAAFRDTAELDLAQFRDFLVTHLGPLDAALAGVPLTATEQRLFMDDMPPGDATPRAEDATAMAQRMQACLVSMPALSRYALYGQSFDVLVRHASQAWIAVNIPLPAPHMPVQLPGDTNVHAFLRACSPSDMAGLPLLSPPMPPAQVPAEASPEEAPPEEASSLAARSAMDPRQQFEHWYASIPEPRPLLEDFARCVRDGSICRGDLLATAMLIHAPPSRLSAGHVRQTGLLPPEVVENLERHGALHRLTPGALFALASGFVLSPSEVERLDDRDLRGNVACLRLLWNLAAEGDLVIQRVRAVGRLSGLPLANAVVTRTTGLEAPHSDSYHWLWRIIEERMLSRLDAFLAALERVLPRTLVFEALAAVFKAVVDLPDQRHACEILECFHRHQLLASDICKPADAMALAENVPLLPYVMAAGRFELARWLLRLSPDIHRAGQAGCTALHYAAGAGHAGIVRYLLDQGARLHIVDDHGRTPLHHAARECHVQAMEAMLMSRDPVVDTLLQTRDRDGRSPVELALLYAQATHGSRLPREAQAVAFCATFVNYSAAASRALIEAAHCVGISLFRRLYVVCLSTSRVGQTPYLHVTDTAGRTPLLRALAARQLDIAEFLLRQNADVMHMSSSGSALHVWLSAWRGQHDAVSRRCLRAGVKMLLIYAARHSRERYEAWVNCQSQLVRREDTWSNIPPPLHMACEYQFGETVALMIRHGVDPMRRSRTGRTILEAVVAGVLENPEAGKDCLAKLYRALGEARWHRIVNAPNFEGITPLRALLRRLGEDAAPLSRAVTSFPGFLRMLGATEYPDAPGQEHVTMHARLSGGLWGGLHTALANGDMAVARAVLMADPDSLNDINETGQTPLMLAIARINDSLPSPAGQTSQTSAAAGNVRDLIGTMLSTEVLNLQARDALGRTAMHYAAQYGHADMVRMLAEKDSRLCQGRCGPHLQIGETANTTPLHLAARGDHHQAVDLLLCKGALTMTMDGEDGNFLHQAVLHGALRVVSMLIARHPKTLHELLEQRTVGQQLAPIEYATYHRASATPEVAMRIDEASRMLREFATAPRFQVWRTPRGRGIRAWGGAGVT</sequence>
<gene>
    <name evidence="1" type="ORF">MW7_015050</name>
</gene>
<name>A0ACD3SM66_9BURK</name>
<proteinExistence type="predicted"/>
<reference evidence="1" key="1">
    <citation type="submission" date="2019-05" db="EMBL/GenBank/DDBJ databases">
        <title>Revised genome assembly of Burkholderiaceae (previously Ralstonia) sp. PBA.</title>
        <authorList>
            <person name="Gan H.M."/>
        </authorList>
    </citation>
    <scope>NUCLEOTIDE SEQUENCE</scope>
    <source>
        <strain evidence="1">PBA</strain>
    </source>
</reference>
<organism evidence="1 2">
    <name type="scientific">Imbroritus primus</name>
    <dbReference type="NCBI Taxonomy" id="3058603"/>
    <lineage>
        <taxon>Bacteria</taxon>
        <taxon>Pseudomonadati</taxon>
        <taxon>Pseudomonadota</taxon>
        <taxon>Betaproteobacteria</taxon>
        <taxon>Burkholderiales</taxon>
        <taxon>Burkholderiaceae</taxon>
        <taxon>Imbroritus</taxon>
    </lineage>
</organism>
<dbReference type="EMBL" id="AKCV02000025">
    <property type="protein sequence ID" value="TMS57259.1"/>
    <property type="molecule type" value="Genomic_DNA"/>
</dbReference>
<keyword evidence="2" id="KW-1185">Reference proteome</keyword>
<evidence type="ECO:0000313" key="2">
    <source>
        <dbReference type="Proteomes" id="UP000004277"/>
    </source>
</evidence>
<protein>
    <submittedName>
        <fullName evidence="1">Ankyrin repeat domain-containing protein</fullName>
    </submittedName>
</protein>